<sequence>MKKISYAKLALSLLLVSTVLVGCGKGTDPKKEQTSLTSPATVAQYPQLQAIDSAFEELKTEQKTFIDNLKQAINITDKKDRESITSDKVSTKIENLQTKIKEYRQNQLPKLKEEERASIEKILDSIDNTLVTISQQVIYPFKQGLTKGAITDVQKNLDFFETQSIDAKYYGNLGETTVEEITKFLQDKQKSLEDSIKQLKSLVQGSTKPPIDPEIQKLSNRIAQLEKEKTSSNTALLFAILALSASVISWIKPRKKSSQTSSAKQSSPNGQQPTNKHFLRLILSRFNFWSKETNPEGDGEGESPENSSASVASQNWSPNETQIYHKIYDQVYKELYQKFSEKFKYIEQKNTQENRIINDRIADLELEKHNRKTKDTKVWEQKEPTGITTWKPSEPPASQTYQSTAPSVSSSSHSLGGDNYDQDARSSSLIEVSPTEESLANREMGGTDPIVLKNKRRGIYGVYLDGNYHCLVPSQNFRINQNNYKSVEDLFEFQNYNPNYSDSYTVIRPAVVYPLAGGQTWQLQQRGVLRF</sequence>
<accession>A0A5A5R7G7</accession>
<dbReference type="PROSITE" id="PS51257">
    <property type="entry name" value="PROKAR_LIPOPROTEIN"/>
    <property type="match status" value="1"/>
</dbReference>
<dbReference type="Proteomes" id="UP000323569">
    <property type="component" value="Unassembled WGS sequence"/>
</dbReference>
<reference evidence="3 4" key="1">
    <citation type="submission" date="2018-09" db="EMBL/GenBank/DDBJ databases">
        <title>Evolutionary history of phycoerythrin pigmentation in the water bloom-forming cyanobacterium Microcystis aeruginosa.</title>
        <authorList>
            <person name="Tanabe Y."/>
            <person name="Tanabe Y."/>
            <person name="Yamaguchi H."/>
        </authorList>
    </citation>
    <scope>NUCLEOTIDE SEQUENCE [LARGE SCALE GENOMIC DNA]</scope>
    <source>
        <strain evidence="3 4">NIES-2519</strain>
    </source>
</reference>
<evidence type="ECO:0000256" key="1">
    <source>
        <dbReference type="SAM" id="MobiDB-lite"/>
    </source>
</evidence>
<evidence type="ECO:0000313" key="4">
    <source>
        <dbReference type="Proteomes" id="UP000323569"/>
    </source>
</evidence>
<feature type="chain" id="PRO_5022682489" description="Lipoprotein" evidence="2">
    <location>
        <begin position="22"/>
        <end position="531"/>
    </location>
</feature>
<name>A0A5A5R7G7_MICAE</name>
<dbReference type="RefSeq" id="WP_149979295.1">
    <property type="nucleotide sequence ID" value="NZ_BHVO01000040.1"/>
</dbReference>
<protein>
    <recommendedName>
        <fullName evidence="5">Lipoprotein</fullName>
    </recommendedName>
</protein>
<feature type="region of interest" description="Disordered" evidence="1">
    <location>
        <begin position="375"/>
        <end position="442"/>
    </location>
</feature>
<feature type="compositionally biased region" description="Polar residues" evidence="1">
    <location>
        <begin position="304"/>
        <end position="315"/>
    </location>
</feature>
<proteinExistence type="predicted"/>
<feature type="compositionally biased region" description="Low complexity" evidence="1">
    <location>
        <begin position="403"/>
        <end position="414"/>
    </location>
</feature>
<feature type="compositionally biased region" description="Polar residues" evidence="1">
    <location>
        <begin position="425"/>
        <end position="438"/>
    </location>
</feature>
<feature type="region of interest" description="Disordered" evidence="1">
    <location>
        <begin position="292"/>
        <end position="315"/>
    </location>
</feature>
<evidence type="ECO:0000313" key="3">
    <source>
        <dbReference type="EMBL" id="GCA70958.1"/>
    </source>
</evidence>
<keyword evidence="2" id="KW-0732">Signal</keyword>
<dbReference type="AlphaFoldDB" id="A0A5A5R7G7"/>
<feature type="signal peptide" evidence="2">
    <location>
        <begin position="1"/>
        <end position="21"/>
    </location>
</feature>
<organism evidence="3 4">
    <name type="scientific">Microcystis aeruginosa NIES-2519</name>
    <dbReference type="NCBI Taxonomy" id="2303981"/>
    <lineage>
        <taxon>Bacteria</taxon>
        <taxon>Bacillati</taxon>
        <taxon>Cyanobacteriota</taxon>
        <taxon>Cyanophyceae</taxon>
        <taxon>Oscillatoriophycideae</taxon>
        <taxon>Chroococcales</taxon>
        <taxon>Microcystaceae</taxon>
        <taxon>Microcystis</taxon>
    </lineage>
</organism>
<evidence type="ECO:0000256" key="2">
    <source>
        <dbReference type="SAM" id="SignalP"/>
    </source>
</evidence>
<gene>
    <name evidence="3" type="ORF">MiYa_02494</name>
</gene>
<feature type="compositionally biased region" description="Polar residues" evidence="1">
    <location>
        <begin position="386"/>
        <end position="402"/>
    </location>
</feature>
<evidence type="ECO:0008006" key="5">
    <source>
        <dbReference type="Google" id="ProtNLM"/>
    </source>
</evidence>
<comment type="caution">
    <text evidence="3">The sequence shown here is derived from an EMBL/GenBank/DDBJ whole genome shotgun (WGS) entry which is preliminary data.</text>
</comment>
<dbReference type="EMBL" id="BHVO01000040">
    <property type="protein sequence ID" value="GCA70958.1"/>
    <property type="molecule type" value="Genomic_DNA"/>
</dbReference>